<gene>
    <name evidence="2" type="ORF">LECACI_7A006455</name>
</gene>
<sequence length="122" mass="13748">MGSDLEFTAREREIMAVAWHCFEGEPKMNYQKLAELMEMTNVGSAYNAWNRIRHKLIGKDIGSQSSGKKRKAAGASKRTSTKRIKVEKSYSQSKEDKALQSDQDVFKEEEEAAATVAKVESE</sequence>
<reference evidence="2" key="1">
    <citation type="submission" date="2023-11" db="EMBL/GenBank/DDBJ databases">
        <authorList>
            <person name="Alioto T."/>
            <person name="Alioto T."/>
            <person name="Gomez Garrido J."/>
        </authorList>
    </citation>
    <scope>NUCLEOTIDE SEQUENCE</scope>
</reference>
<keyword evidence="3" id="KW-1185">Reference proteome</keyword>
<evidence type="ECO:0000313" key="2">
    <source>
        <dbReference type="EMBL" id="CAK4031297.1"/>
    </source>
</evidence>
<dbReference type="Proteomes" id="UP001296104">
    <property type="component" value="Unassembled WGS sequence"/>
</dbReference>
<dbReference type="EMBL" id="CAVMBE010000046">
    <property type="protein sequence ID" value="CAK4031297.1"/>
    <property type="molecule type" value="Genomic_DNA"/>
</dbReference>
<accession>A0AAI9ECF2</accession>
<evidence type="ECO:0000256" key="1">
    <source>
        <dbReference type="SAM" id="MobiDB-lite"/>
    </source>
</evidence>
<organism evidence="2 3">
    <name type="scientific">Lecanosticta acicola</name>
    <dbReference type="NCBI Taxonomy" id="111012"/>
    <lineage>
        <taxon>Eukaryota</taxon>
        <taxon>Fungi</taxon>
        <taxon>Dikarya</taxon>
        <taxon>Ascomycota</taxon>
        <taxon>Pezizomycotina</taxon>
        <taxon>Dothideomycetes</taxon>
        <taxon>Dothideomycetidae</taxon>
        <taxon>Mycosphaerellales</taxon>
        <taxon>Mycosphaerellaceae</taxon>
        <taxon>Lecanosticta</taxon>
    </lineage>
</organism>
<feature type="compositionally biased region" description="Basic and acidic residues" evidence="1">
    <location>
        <begin position="84"/>
        <end position="99"/>
    </location>
</feature>
<feature type="region of interest" description="Disordered" evidence="1">
    <location>
        <begin position="60"/>
        <end position="106"/>
    </location>
</feature>
<evidence type="ECO:0000313" key="3">
    <source>
        <dbReference type="Proteomes" id="UP001296104"/>
    </source>
</evidence>
<dbReference type="AlphaFoldDB" id="A0AAI9ECF2"/>
<comment type="caution">
    <text evidence="2">The sequence shown here is derived from an EMBL/GenBank/DDBJ whole genome shotgun (WGS) entry which is preliminary data.</text>
</comment>
<protein>
    <submittedName>
        <fullName evidence="2">Uncharacterized protein</fullName>
    </submittedName>
</protein>
<name>A0AAI9ECF2_9PEZI</name>
<proteinExistence type="predicted"/>